<keyword evidence="2" id="KW-1185">Reference proteome</keyword>
<name>A0A197JJJ6_9FUNG</name>
<dbReference type="EMBL" id="KV442082">
    <property type="protein sequence ID" value="OAQ25148.1"/>
    <property type="molecule type" value="Genomic_DNA"/>
</dbReference>
<dbReference type="AlphaFoldDB" id="A0A197JJJ6"/>
<gene>
    <name evidence="1" type="ORF">K457DRAFT_23390</name>
</gene>
<dbReference type="Proteomes" id="UP000078512">
    <property type="component" value="Unassembled WGS sequence"/>
</dbReference>
<reference evidence="1 2" key="1">
    <citation type="submission" date="2016-05" db="EMBL/GenBank/DDBJ databases">
        <title>Genome sequencing reveals origins of a unique bacterial endosymbiosis in the earliest lineages of terrestrial Fungi.</title>
        <authorList>
            <consortium name="DOE Joint Genome Institute"/>
            <person name="Uehling J."/>
            <person name="Gryganskyi A."/>
            <person name="Hameed K."/>
            <person name="Tschaplinski T."/>
            <person name="Misztal P."/>
            <person name="Wu S."/>
            <person name="Desiro A."/>
            <person name="Vande Pol N."/>
            <person name="Du Z.-Y."/>
            <person name="Zienkiewicz A."/>
            <person name="Zienkiewicz K."/>
            <person name="Morin E."/>
            <person name="Tisserant E."/>
            <person name="Splivallo R."/>
            <person name="Hainaut M."/>
            <person name="Henrissat B."/>
            <person name="Ohm R."/>
            <person name="Kuo A."/>
            <person name="Yan J."/>
            <person name="Lipzen A."/>
            <person name="Nolan M."/>
            <person name="Labutti K."/>
            <person name="Barry K."/>
            <person name="Goldstein A."/>
            <person name="Labbe J."/>
            <person name="Schadt C."/>
            <person name="Tuskan G."/>
            <person name="Grigoriev I."/>
            <person name="Martin F."/>
            <person name="Vilgalys R."/>
            <person name="Bonito G."/>
        </authorList>
    </citation>
    <scope>NUCLEOTIDE SEQUENCE [LARGE SCALE GENOMIC DNA]</scope>
    <source>
        <strain evidence="1 2">AG-77</strain>
    </source>
</reference>
<proteinExistence type="predicted"/>
<evidence type="ECO:0000313" key="1">
    <source>
        <dbReference type="EMBL" id="OAQ25148.1"/>
    </source>
</evidence>
<organism evidence="1 2">
    <name type="scientific">Linnemannia elongata AG-77</name>
    <dbReference type="NCBI Taxonomy" id="1314771"/>
    <lineage>
        <taxon>Eukaryota</taxon>
        <taxon>Fungi</taxon>
        <taxon>Fungi incertae sedis</taxon>
        <taxon>Mucoromycota</taxon>
        <taxon>Mortierellomycotina</taxon>
        <taxon>Mortierellomycetes</taxon>
        <taxon>Mortierellales</taxon>
        <taxon>Mortierellaceae</taxon>
        <taxon>Linnemannia</taxon>
    </lineage>
</organism>
<sequence length="370" mass="42021">MSNSTSNNYNNNLMQCQDCKGHFPLYTLEGLLPAQFKDESSFDEALLCLKCRRKAFEFIKEPYPYQVAAYSDSIVGVTIIPRITGSEAKLQYGLDDSFLDLLPHVTARFVSSAGEICKIKMYEDREILERARWMFGRDVGVLNACRVLALLGERIEHPPVGAIRERRNFICQMFLKQDLFEAPELPSVRRSVEHRQGDLHQIANFMRSRLIEYAFQAEPPPPGVNEYIDPVNGARILPRISMFEAKAQYCMDPDDLINCRLIGANFVQAAGAPGIRAMYEERDVLLVARLKYGGDVGIVYARGWFAARGVQVEVPPAGVFRERRNRIREAFLTKGYYAAPELPFVRLYVQAGEGNLEGIVQNFAIGWFDR</sequence>
<protein>
    <submittedName>
        <fullName evidence="1">Uncharacterized protein</fullName>
    </submittedName>
</protein>
<dbReference type="OrthoDB" id="2404831at2759"/>
<accession>A0A197JJJ6</accession>
<evidence type="ECO:0000313" key="2">
    <source>
        <dbReference type="Proteomes" id="UP000078512"/>
    </source>
</evidence>